<proteinExistence type="inferred from homology"/>
<dbReference type="GO" id="GO:0046872">
    <property type="term" value="F:metal ion binding"/>
    <property type="evidence" value="ECO:0007669"/>
    <property type="project" value="UniProtKB-KW"/>
</dbReference>
<feature type="transmembrane region" description="Helical" evidence="7">
    <location>
        <begin position="160"/>
        <end position="177"/>
    </location>
</feature>
<keyword evidence="3" id="KW-0479">Metal-binding</keyword>
<dbReference type="InterPro" id="IPR001352">
    <property type="entry name" value="RNase_HII/HIII"/>
</dbReference>
<organism evidence="9">
    <name type="scientific">Trepomonas sp. PC1</name>
    <dbReference type="NCBI Taxonomy" id="1076344"/>
    <lineage>
        <taxon>Eukaryota</taxon>
        <taxon>Metamonada</taxon>
        <taxon>Diplomonadida</taxon>
        <taxon>Hexamitidae</taxon>
        <taxon>Hexamitinae</taxon>
        <taxon>Trepomonas</taxon>
    </lineage>
</organism>
<feature type="transmembrane region" description="Helical" evidence="7">
    <location>
        <begin position="21"/>
        <end position="41"/>
    </location>
</feature>
<feature type="transmembrane region" description="Helical" evidence="7">
    <location>
        <begin position="1310"/>
        <end position="1335"/>
    </location>
</feature>
<dbReference type="SUPFAM" id="SSF53098">
    <property type="entry name" value="Ribonuclease H-like"/>
    <property type="match status" value="1"/>
</dbReference>
<dbReference type="PANTHER" id="PTHR10954">
    <property type="entry name" value="RIBONUCLEASE H2 SUBUNIT A"/>
    <property type="match status" value="1"/>
</dbReference>
<keyword evidence="5 6" id="KW-0378">Hydrolase</keyword>
<feature type="transmembrane region" description="Helical" evidence="7">
    <location>
        <begin position="211"/>
        <end position="229"/>
    </location>
</feature>
<dbReference type="GO" id="GO:0006298">
    <property type="term" value="P:mismatch repair"/>
    <property type="evidence" value="ECO:0007669"/>
    <property type="project" value="TreeGrafter"/>
</dbReference>
<evidence type="ECO:0000256" key="6">
    <source>
        <dbReference type="RuleBase" id="RU003515"/>
    </source>
</evidence>
<comment type="function">
    <text evidence="6">Endonuclease that specifically degrades the RNA of RNA-DNA hybrids.</text>
</comment>
<feature type="transmembrane region" description="Helical" evidence="7">
    <location>
        <begin position="862"/>
        <end position="885"/>
    </location>
</feature>
<reference evidence="9" key="1">
    <citation type="submission" date="2015-07" db="EMBL/GenBank/DDBJ databases">
        <title>Adaptation to a free-living lifestyle via gene acquisitions in the diplomonad Trepomonas sp. PC1.</title>
        <authorList>
            <person name="Xu F."/>
            <person name="Jerlstrom-Hultqvist J."/>
            <person name="Kolisko M."/>
            <person name="Simpson A.G.B."/>
            <person name="Roger A.J."/>
            <person name="Svard S.G."/>
            <person name="Andersson J.O."/>
        </authorList>
    </citation>
    <scope>NUCLEOTIDE SEQUENCE</scope>
    <source>
        <strain evidence="9">PC1</strain>
    </source>
</reference>
<comment type="similarity">
    <text evidence="6">Belongs to the RNase HII family.</text>
</comment>
<feature type="transmembrane region" description="Helical" evidence="7">
    <location>
        <begin position="778"/>
        <end position="799"/>
    </location>
</feature>
<feature type="transmembrane region" description="Helical" evidence="7">
    <location>
        <begin position="1034"/>
        <end position="1057"/>
    </location>
</feature>
<dbReference type="GO" id="GO:0032299">
    <property type="term" value="C:ribonuclease H2 complex"/>
    <property type="evidence" value="ECO:0007669"/>
    <property type="project" value="TreeGrafter"/>
</dbReference>
<evidence type="ECO:0000259" key="8">
    <source>
        <dbReference type="Pfam" id="PF01351"/>
    </source>
</evidence>
<keyword evidence="2 6" id="KW-0540">Nuclease</keyword>
<sequence length="1536" mass="180020">LSFFLNHKGIYENSLDILKTHILHENTFTLIFQIVVMVLLISSTNNDYNLNIAQLKSADHFLFPLINTICICMLVVAVMLCIVFSRTKRRTIHMQSAQAINNIVNFAVIGSPFLLLFSIGQISQLHALGFLAFVAYVLLLGLFFIINCYNMQLMSNVKTLQFLIHQFGIIATIFASFTKQELLFVGCACDCFQLILVKFEKYTHLLTSHKLTIINLVMKILILVIKFVTPLQRSIYILFAFGIMVALVLTKLWNWILNKKLQFQERLRDCNSPQDINQVYNTVDLDLLKFDYFFQIEQATQNQFNFLVKQARFYQHGIVDNSFNSNSNVEHEIEIILQIAHKFTQKFQINFNIYLLQLMARQIIIQANLSGKENFIVDDQFEFPIQIIHIINYLKTKDNIKLTPFIKYFVYLYSGNYVKDNHVIEDPMIKCDSIQEMGQRLEPTSRMSTIILNDQIQQILELVKKYVQLTIDLKQTVEEQQTQTYEQVDIVKEKIMVKQDIIKRITMFRKKFLNVISSKWLSAYVYSIITEDQNNGFVKEFIQLLGQMGYNVSDAKQLQEIKIQSDNVFYIEQNKIYIEPPKLQKPQVYPSQINSMKYQQVVFLYHQHLIQRNKKQKLFFSKQKFIVSPTKIVQLFGIIIIVVALFAFLLTTYSQLLQVQNIQLSHNQDKVSFPFIQKEIQNKIQNYSQQICADTSPCLLNMTIKTGQYLLKTKHFDYNSFDALQFYCLLCRMENPLHQNLVDVDEMFKKNYKLIVEQHLAESELDAQTFNRKYKNNWFLMIIFLIALFLAHVVLQYCIKFQNLDFKFYQHQIVNQINTFKYRIHSRFDLTIKRFNIRPAEKQIKKTEMKIDLSFGNMKSKLAFLTSILVSFEFILVVIIGLVMFQANNWGLNFDLEKINNIQSVRKLAASKILSNAQNLGVATNESTVFDLIDYRVLETIDDQNQTFQYFDILCALDLNDQFCTTLIRQTIQRQMKEGKSSNLFQQKQYVYDDFIIDQSVQINQSNNIVILLFSVFTLAYVVFLIFQWKVKFVLLLHIFLLIGQISAVVLIIINLLTTNMNNTPNFSDQLKKAQQINQIISDDHTAFISANFSNYRDLSCIAFQQWKNMRNIESFVAQHQFSSCDSDLNATYVFYKTLQTWEDEFDEMYSEFSKHFESKKNQNFILSITVLVIEICCLLITLSKQFIIEKLTTKNIKFYYTQKLKTIWTIDIVIFLSILIQLIVIMIIIYSKPQEIKDIQNDHYDFDILNSIYQNQKYDLYDYNSVGKYSFNTKFDKTQMLLLQSKTQPINESYIAEYSDNLHHEYDNFIYSNVVLIYFTFIQLTIIQIILFGIKMVVNKMNSIETLEITNELYSMVDEQKYNLLTDIKHQNTLNLIEKVSLNQLAFEAARSLLVDFCINHEVECCYIDLISPAEQYSSYIKQKLPGLKMIIEAKADATYPITGAASIAAKVTRDDCLEEFKCSGYPGDQKTVDYLKAHCDEIYGFSKDVRMSWSTCEKLMEENCKKVVWQIDRELRAKQTMKNVSVQNKLGIFK</sequence>
<feature type="transmembrane region" description="Helical" evidence="7">
    <location>
        <begin position="1209"/>
        <end position="1231"/>
    </location>
</feature>
<dbReference type="Gene3D" id="3.30.420.10">
    <property type="entry name" value="Ribonuclease H-like superfamily/Ribonuclease H"/>
    <property type="match status" value="1"/>
</dbReference>
<dbReference type="GO" id="GO:0004523">
    <property type="term" value="F:RNA-DNA hybrid ribonuclease activity"/>
    <property type="evidence" value="ECO:0007669"/>
    <property type="project" value="UniProtKB-EC"/>
</dbReference>
<feature type="transmembrane region" description="Helical" evidence="7">
    <location>
        <begin position="235"/>
        <end position="257"/>
    </location>
</feature>
<evidence type="ECO:0000256" key="5">
    <source>
        <dbReference type="ARBA" id="ARBA00022801"/>
    </source>
</evidence>
<dbReference type="InterPro" id="IPR024567">
    <property type="entry name" value="RNase_HII/HIII_dom"/>
</dbReference>
<keyword evidence="7" id="KW-1133">Transmembrane helix</keyword>
<feature type="domain" description="RNase H type-2" evidence="8">
    <location>
        <begin position="1351"/>
        <end position="1498"/>
    </location>
</feature>
<dbReference type="PANTHER" id="PTHR10954:SF7">
    <property type="entry name" value="RIBONUCLEASE H2 SUBUNIT A"/>
    <property type="match status" value="1"/>
</dbReference>
<evidence type="ECO:0000256" key="4">
    <source>
        <dbReference type="ARBA" id="ARBA00022759"/>
    </source>
</evidence>
<evidence type="ECO:0000256" key="3">
    <source>
        <dbReference type="ARBA" id="ARBA00022723"/>
    </source>
</evidence>
<keyword evidence="4 6" id="KW-0255">Endonuclease</keyword>
<keyword evidence="7" id="KW-0472">Membrane</keyword>
<feature type="transmembrane region" description="Helical" evidence="7">
    <location>
        <begin position="1009"/>
        <end position="1027"/>
    </location>
</feature>
<dbReference type="InterPro" id="IPR012337">
    <property type="entry name" value="RNaseH-like_sf"/>
</dbReference>
<dbReference type="EC" id="3.1.26.4" evidence="6"/>
<feature type="non-terminal residue" evidence="9">
    <location>
        <position position="1"/>
    </location>
</feature>
<evidence type="ECO:0000256" key="2">
    <source>
        <dbReference type="ARBA" id="ARBA00022722"/>
    </source>
</evidence>
<dbReference type="EMBL" id="GDID01004957">
    <property type="protein sequence ID" value="JAP91649.1"/>
    <property type="molecule type" value="Transcribed_RNA"/>
</dbReference>
<evidence type="ECO:0000256" key="7">
    <source>
        <dbReference type="SAM" id="Phobius"/>
    </source>
</evidence>
<evidence type="ECO:0000313" key="9">
    <source>
        <dbReference type="EMBL" id="JAP91649.1"/>
    </source>
</evidence>
<feature type="transmembrane region" description="Helical" evidence="7">
    <location>
        <begin position="632"/>
        <end position="653"/>
    </location>
</feature>
<gene>
    <name evidence="9" type="ORF">TPC1_16672</name>
</gene>
<feature type="transmembrane region" description="Helical" evidence="7">
    <location>
        <begin position="61"/>
        <end position="83"/>
    </location>
</feature>
<feature type="transmembrane region" description="Helical" evidence="7">
    <location>
        <begin position="103"/>
        <end position="122"/>
    </location>
</feature>
<dbReference type="GO" id="GO:0003723">
    <property type="term" value="F:RNA binding"/>
    <property type="evidence" value="ECO:0007669"/>
    <property type="project" value="InterPro"/>
</dbReference>
<protein>
    <recommendedName>
        <fullName evidence="6">Ribonuclease</fullName>
        <ecNumber evidence="6">3.1.26.4</ecNumber>
    </recommendedName>
</protein>
<dbReference type="InterPro" id="IPR036397">
    <property type="entry name" value="RNaseH_sf"/>
</dbReference>
<dbReference type="GO" id="GO:0043137">
    <property type="term" value="P:DNA replication, removal of RNA primer"/>
    <property type="evidence" value="ECO:0007669"/>
    <property type="project" value="TreeGrafter"/>
</dbReference>
<dbReference type="Gene3D" id="1.10.10.460">
    <property type="entry name" value="Ribonuclease hii. Domain 2"/>
    <property type="match status" value="1"/>
</dbReference>
<dbReference type="Pfam" id="PF01351">
    <property type="entry name" value="RNase_HII"/>
    <property type="match status" value="1"/>
</dbReference>
<evidence type="ECO:0000256" key="1">
    <source>
        <dbReference type="ARBA" id="ARBA00000077"/>
    </source>
</evidence>
<dbReference type="InterPro" id="IPR023160">
    <property type="entry name" value="RNase_HII_hlx-loop-hlx_cap_dom"/>
</dbReference>
<name>A0A146K842_9EUKA</name>
<comment type="catalytic activity">
    <reaction evidence="1 6">
        <text>Endonucleolytic cleavage to 5'-phosphomonoester.</text>
        <dbReference type="EC" id="3.1.26.4"/>
    </reaction>
</comment>
<feature type="transmembrane region" description="Helical" evidence="7">
    <location>
        <begin position="128"/>
        <end position="148"/>
    </location>
</feature>
<accession>A0A146K842</accession>
<keyword evidence="7" id="KW-0812">Transmembrane</keyword>
<feature type="transmembrane region" description="Helical" evidence="7">
    <location>
        <begin position="1165"/>
        <end position="1188"/>
    </location>
</feature>